<sequence length="189" mass="20877">MQIYRMAAVLIVLMITGCASPPEVKQLSVKQMELFDTAISAVSIQSEALMMTAERLVTEAKQRIDAEEQDTRSRMTALVQQGGLDSEQASELTRRISERSAQAILAKQQLDRDLALIRTKTVELNGFIAKMKEVHVALDAYIQSEKAGEMVVNDVLNQPSVRALLSGVNELMTRIERSQSDLTTLLGAL</sequence>
<evidence type="ECO:0000313" key="3">
    <source>
        <dbReference type="Proteomes" id="UP000249203"/>
    </source>
</evidence>
<reference evidence="2 4" key="1">
    <citation type="journal article" date="2018" name="Front. Microbiol.">
        <title>Genome-Based Analysis Reveals the Taxonomy and Diversity of the Family Idiomarinaceae.</title>
        <authorList>
            <person name="Liu Y."/>
            <person name="Lai Q."/>
            <person name="Shao Z."/>
        </authorList>
    </citation>
    <scope>NUCLEOTIDE SEQUENCE [LARGE SCALE GENOMIC DNA]</scope>
    <source>
        <strain evidence="2 4">CF12-14</strain>
    </source>
</reference>
<reference evidence="1 3" key="2">
    <citation type="submission" date="2018-06" db="EMBL/GenBank/DDBJ databases">
        <title>Genomic Encyclopedia of Type Strains, Phase III (KMG-III): the genomes of soil and plant-associated and newly described type strains.</title>
        <authorList>
            <person name="Whitman W."/>
        </authorList>
    </citation>
    <scope>NUCLEOTIDE SEQUENCE [LARGE SCALE GENOMIC DNA]</scope>
    <source>
        <strain evidence="1 3">CGMCC 1.15366</strain>
    </source>
</reference>
<dbReference type="AlphaFoldDB" id="A0A327WP53"/>
<keyword evidence="4" id="KW-1185">Reference proteome</keyword>
<evidence type="ECO:0000313" key="1">
    <source>
        <dbReference type="EMBL" id="RAJ93314.1"/>
    </source>
</evidence>
<proteinExistence type="predicted"/>
<evidence type="ECO:0000313" key="4">
    <source>
        <dbReference type="Proteomes" id="UP000287865"/>
    </source>
</evidence>
<gene>
    <name evidence="1" type="ORF">B0I24_12041</name>
    <name evidence="2" type="ORF">CWE07_13805</name>
</gene>
<dbReference type="OrthoDB" id="9554248at2"/>
<evidence type="ECO:0000313" key="2">
    <source>
        <dbReference type="EMBL" id="RUO18568.1"/>
    </source>
</evidence>
<dbReference type="Proteomes" id="UP000249203">
    <property type="component" value="Unassembled WGS sequence"/>
</dbReference>
<name>A0A327WP53_9GAMM</name>
<dbReference type="EMBL" id="PIPK01000019">
    <property type="protein sequence ID" value="RUO18568.1"/>
    <property type="molecule type" value="Genomic_DNA"/>
</dbReference>
<dbReference type="PROSITE" id="PS51257">
    <property type="entry name" value="PROKAR_LIPOPROTEIN"/>
    <property type="match status" value="1"/>
</dbReference>
<dbReference type="EMBL" id="QLMD01000020">
    <property type="protein sequence ID" value="RAJ93314.1"/>
    <property type="molecule type" value="Genomic_DNA"/>
</dbReference>
<dbReference type="Proteomes" id="UP000287865">
    <property type="component" value="Unassembled WGS sequence"/>
</dbReference>
<comment type="caution">
    <text evidence="1">The sequence shown here is derived from an EMBL/GenBank/DDBJ whole genome shotgun (WGS) entry which is preliminary data.</text>
</comment>
<accession>A0A327WP53</accession>
<protein>
    <submittedName>
        <fullName evidence="1">Uncharacterized protein</fullName>
    </submittedName>
</protein>
<dbReference type="RefSeq" id="WP_111570505.1">
    <property type="nucleotide sequence ID" value="NZ_PIPK01000019.1"/>
</dbReference>
<organism evidence="1 3">
    <name type="scientific">Aliidiomarina maris</name>
    <dbReference type="NCBI Taxonomy" id="531312"/>
    <lineage>
        <taxon>Bacteria</taxon>
        <taxon>Pseudomonadati</taxon>
        <taxon>Pseudomonadota</taxon>
        <taxon>Gammaproteobacteria</taxon>
        <taxon>Alteromonadales</taxon>
        <taxon>Idiomarinaceae</taxon>
        <taxon>Aliidiomarina</taxon>
    </lineage>
</organism>